<dbReference type="RefSeq" id="XP_001483755.2">
    <property type="nucleotide sequence ID" value="XM_001483705.1"/>
</dbReference>
<feature type="region of interest" description="Disordered" evidence="8">
    <location>
        <begin position="287"/>
        <end position="359"/>
    </location>
</feature>
<dbReference type="PANTHER" id="PTHR13604:SF0">
    <property type="entry name" value="ABASIC SITE PROCESSING PROTEIN HMCES"/>
    <property type="match status" value="1"/>
</dbReference>
<protein>
    <recommendedName>
        <fullName evidence="11">DUF159-domain-containing protein</fullName>
    </recommendedName>
</protein>
<dbReference type="Gene3D" id="3.90.1680.10">
    <property type="entry name" value="SOS response associated peptidase-like"/>
    <property type="match status" value="1"/>
</dbReference>
<sequence length="359" mass="41060">MNDMPQYFNEAVNVATNQADNGGQDAPANHTEVEINQLHRSFSPSYNIPPTRTSLIIYKSNENPTKYVLEPSTFGLLPFWAKPNDASAVSRQNEKGPKYSKEIQGLAARYFNCRKESLDMSVWKSVRHSRCVVPIEGYFEWQKSKADKIPYFVYSKKRPLVFLAGFYSHNTNYRGKDPEYQDSYLSTFTILTGTAQKTDSKDLSWLHPRKPLMLLPGTRAWDDWLNPEKEWSNSLVETCLETHKSIAYLDLTWHTVNKSVGNPGFNSEEAIKEVKNSPQKTISSFFQSAKRPISDGSPQKRIKRDEANVKEEASVKKEDNSVKRENSVENEVSVKKEDSVEKEENGIESEKEDIKKGQQ</sequence>
<dbReference type="OrthoDB" id="2111841at2759"/>
<dbReference type="InterPro" id="IPR036590">
    <property type="entry name" value="SRAP-like"/>
</dbReference>
<dbReference type="PANTHER" id="PTHR13604">
    <property type="entry name" value="DC12-RELATED"/>
    <property type="match status" value="1"/>
</dbReference>
<dbReference type="EMBL" id="CH408159">
    <property type="protein sequence ID" value="EDK40386.2"/>
    <property type="molecule type" value="Genomic_DNA"/>
</dbReference>
<evidence type="ECO:0008006" key="11">
    <source>
        <dbReference type="Google" id="ProtNLM"/>
    </source>
</evidence>
<evidence type="ECO:0000313" key="9">
    <source>
        <dbReference type="EMBL" id="EDK40386.2"/>
    </source>
</evidence>
<reference evidence="9 10" key="1">
    <citation type="journal article" date="2009" name="Nature">
        <title>Evolution of pathogenicity and sexual reproduction in eight Candida genomes.</title>
        <authorList>
            <person name="Butler G."/>
            <person name="Rasmussen M.D."/>
            <person name="Lin M.F."/>
            <person name="Santos M.A."/>
            <person name="Sakthikumar S."/>
            <person name="Munro C.A."/>
            <person name="Rheinbay E."/>
            <person name="Grabherr M."/>
            <person name="Forche A."/>
            <person name="Reedy J.L."/>
            <person name="Agrafioti I."/>
            <person name="Arnaud M.B."/>
            <person name="Bates S."/>
            <person name="Brown A.J."/>
            <person name="Brunke S."/>
            <person name="Costanzo M.C."/>
            <person name="Fitzpatrick D.A."/>
            <person name="de Groot P.W."/>
            <person name="Harris D."/>
            <person name="Hoyer L.L."/>
            <person name="Hube B."/>
            <person name="Klis F.M."/>
            <person name="Kodira C."/>
            <person name="Lennard N."/>
            <person name="Logue M.E."/>
            <person name="Martin R."/>
            <person name="Neiman A.M."/>
            <person name="Nikolaou E."/>
            <person name="Quail M.A."/>
            <person name="Quinn J."/>
            <person name="Santos M.C."/>
            <person name="Schmitzberger F.F."/>
            <person name="Sherlock G."/>
            <person name="Shah P."/>
            <person name="Silverstein K.A."/>
            <person name="Skrzypek M.S."/>
            <person name="Soll D."/>
            <person name="Staggs R."/>
            <person name="Stansfield I."/>
            <person name="Stumpf M.P."/>
            <person name="Sudbery P.E."/>
            <person name="Srikantha T."/>
            <person name="Zeng Q."/>
            <person name="Berman J."/>
            <person name="Berriman M."/>
            <person name="Heitman J."/>
            <person name="Gow N.A."/>
            <person name="Lorenz M.C."/>
            <person name="Birren B.W."/>
            <person name="Kellis M."/>
            <person name="Cuomo C.A."/>
        </authorList>
    </citation>
    <scope>NUCLEOTIDE SEQUENCE [LARGE SCALE GENOMIC DNA]</scope>
    <source>
        <strain evidence="10">ATCC 6260 / CBS 566 / DSM 6381 / JCM 1539 / NBRC 10279 / NRRL Y-324</strain>
    </source>
</reference>
<keyword evidence="7" id="KW-0456">Lyase</keyword>
<dbReference type="SUPFAM" id="SSF143081">
    <property type="entry name" value="BB1717-like"/>
    <property type="match status" value="1"/>
</dbReference>
<dbReference type="GO" id="GO:0106300">
    <property type="term" value="P:protein-DNA covalent cross-linking repair"/>
    <property type="evidence" value="ECO:0007669"/>
    <property type="project" value="InterPro"/>
</dbReference>
<dbReference type="HOGENOM" id="CLU_035990_0_0_1"/>
<dbReference type="GO" id="GO:0016829">
    <property type="term" value="F:lyase activity"/>
    <property type="evidence" value="ECO:0007669"/>
    <property type="project" value="UniProtKB-KW"/>
</dbReference>
<comment type="similarity">
    <text evidence="1">Belongs to the SOS response-associated peptidase family.</text>
</comment>
<dbReference type="OMA" id="MPCVLEP"/>
<evidence type="ECO:0000256" key="4">
    <source>
        <dbReference type="ARBA" id="ARBA00022801"/>
    </source>
</evidence>
<evidence type="ECO:0000256" key="8">
    <source>
        <dbReference type="SAM" id="MobiDB-lite"/>
    </source>
</evidence>
<dbReference type="GO" id="GO:0008233">
    <property type="term" value="F:peptidase activity"/>
    <property type="evidence" value="ECO:0007669"/>
    <property type="project" value="UniProtKB-KW"/>
</dbReference>
<evidence type="ECO:0000256" key="5">
    <source>
        <dbReference type="ARBA" id="ARBA00023124"/>
    </source>
</evidence>
<dbReference type="Pfam" id="PF02586">
    <property type="entry name" value="SRAP"/>
    <property type="match status" value="1"/>
</dbReference>
<keyword evidence="6" id="KW-0238">DNA-binding</keyword>
<dbReference type="GO" id="GO:0006508">
    <property type="term" value="P:proteolysis"/>
    <property type="evidence" value="ECO:0007669"/>
    <property type="project" value="UniProtKB-KW"/>
</dbReference>
<proteinExistence type="inferred from homology"/>
<organism evidence="9 10">
    <name type="scientific">Meyerozyma guilliermondii (strain ATCC 6260 / CBS 566 / DSM 6381 / JCM 1539 / NBRC 10279 / NRRL Y-324)</name>
    <name type="common">Yeast</name>
    <name type="synonym">Candida guilliermondii</name>
    <dbReference type="NCBI Taxonomy" id="294746"/>
    <lineage>
        <taxon>Eukaryota</taxon>
        <taxon>Fungi</taxon>
        <taxon>Dikarya</taxon>
        <taxon>Ascomycota</taxon>
        <taxon>Saccharomycotina</taxon>
        <taxon>Pichiomycetes</taxon>
        <taxon>Debaryomycetaceae</taxon>
        <taxon>Meyerozyma</taxon>
    </lineage>
</organism>
<accession>A5DMI3</accession>
<evidence type="ECO:0000256" key="3">
    <source>
        <dbReference type="ARBA" id="ARBA00022763"/>
    </source>
</evidence>
<dbReference type="GeneID" id="5125192"/>
<dbReference type="Proteomes" id="UP000001997">
    <property type="component" value="Unassembled WGS sequence"/>
</dbReference>
<dbReference type="KEGG" id="pgu:PGUG_04484"/>
<dbReference type="InParanoid" id="A5DMI3"/>
<dbReference type="FunCoup" id="A5DMI3">
    <property type="interactions" value="622"/>
</dbReference>
<keyword evidence="2" id="KW-0645">Protease</keyword>
<keyword evidence="5" id="KW-0190">Covalent protein-DNA linkage</keyword>
<evidence type="ECO:0000256" key="1">
    <source>
        <dbReference type="ARBA" id="ARBA00008136"/>
    </source>
</evidence>
<dbReference type="VEuPathDB" id="FungiDB:PGUG_04484"/>
<dbReference type="GO" id="GO:0003697">
    <property type="term" value="F:single-stranded DNA binding"/>
    <property type="evidence" value="ECO:0007669"/>
    <property type="project" value="InterPro"/>
</dbReference>
<name>A5DMI3_PICGU</name>
<evidence type="ECO:0000256" key="6">
    <source>
        <dbReference type="ARBA" id="ARBA00023125"/>
    </source>
</evidence>
<keyword evidence="3" id="KW-0227">DNA damage</keyword>
<keyword evidence="10" id="KW-1185">Reference proteome</keyword>
<evidence type="ECO:0000256" key="2">
    <source>
        <dbReference type="ARBA" id="ARBA00022670"/>
    </source>
</evidence>
<dbReference type="AlphaFoldDB" id="A5DMI3"/>
<evidence type="ECO:0000256" key="7">
    <source>
        <dbReference type="ARBA" id="ARBA00023239"/>
    </source>
</evidence>
<keyword evidence="4" id="KW-0378">Hydrolase</keyword>
<dbReference type="eggNOG" id="KOG2618">
    <property type="taxonomic scope" value="Eukaryota"/>
</dbReference>
<feature type="compositionally biased region" description="Basic and acidic residues" evidence="8">
    <location>
        <begin position="303"/>
        <end position="359"/>
    </location>
</feature>
<dbReference type="InterPro" id="IPR003738">
    <property type="entry name" value="SRAP"/>
</dbReference>
<evidence type="ECO:0000313" key="10">
    <source>
        <dbReference type="Proteomes" id="UP000001997"/>
    </source>
</evidence>
<gene>
    <name evidence="9" type="ORF">PGUG_04484</name>
</gene>